<protein>
    <submittedName>
        <fullName evidence="1">Uncharacterized protein</fullName>
    </submittedName>
</protein>
<comment type="caution">
    <text evidence="1">The sequence shown here is derived from an EMBL/GenBank/DDBJ whole genome shotgun (WGS) entry which is preliminary data.</text>
</comment>
<name>A0ABT4RGF9_9ACTN</name>
<sequence>MSVDITYSGATVGSERVADEWERIEVAFGPERVERLEDSGLDIGWDDESLTLSMPAGQDKATDKLFGKLADTVAVELGRAFDWDVDDA</sequence>
<organism evidence="1 2">
    <name type="scientific">Solirubrobacter deserti</name>
    <dbReference type="NCBI Taxonomy" id="2282478"/>
    <lineage>
        <taxon>Bacteria</taxon>
        <taxon>Bacillati</taxon>
        <taxon>Actinomycetota</taxon>
        <taxon>Thermoleophilia</taxon>
        <taxon>Solirubrobacterales</taxon>
        <taxon>Solirubrobacteraceae</taxon>
        <taxon>Solirubrobacter</taxon>
    </lineage>
</organism>
<evidence type="ECO:0000313" key="1">
    <source>
        <dbReference type="EMBL" id="MDA0137628.1"/>
    </source>
</evidence>
<evidence type="ECO:0000313" key="2">
    <source>
        <dbReference type="Proteomes" id="UP001147700"/>
    </source>
</evidence>
<dbReference type="RefSeq" id="WP_202957254.1">
    <property type="nucleotide sequence ID" value="NZ_JAPCID010000010.1"/>
</dbReference>
<keyword evidence="2" id="KW-1185">Reference proteome</keyword>
<accession>A0ABT4RGF9</accession>
<dbReference type="EMBL" id="JAPCID010000010">
    <property type="protein sequence ID" value="MDA0137628.1"/>
    <property type="molecule type" value="Genomic_DNA"/>
</dbReference>
<reference evidence="1" key="1">
    <citation type="submission" date="2022-10" db="EMBL/GenBank/DDBJ databases">
        <title>The WGS of Solirubrobacter sp. CPCC 204708.</title>
        <authorList>
            <person name="Jiang Z."/>
        </authorList>
    </citation>
    <scope>NUCLEOTIDE SEQUENCE</scope>
    <source>
        <strain evidence="1">CPCC 204708</strain>
    </source>
</reference>
<proteinExistence type="predicted"/>
<dbReference type="Proteomes" id="UP001147700">
    <property type="component" value="Unassembled WGS sequence"/>
</dbReference>
<gene>
    <name evidence="1" type="ORF">OJ962_08980</name>
</gene>